<dbReference type="InterPro" id="IPR029063">
    <property type="entry name" value="SAM-dependent_MTases_sf"/>
</dbReference>
<evidence type="ECO:0000313" key="2">
    <source>
        <dbReference type="EMBL" id="MFD1783054.1"/>
    </source>
</evidence>
<gene>
    <name evidence="2" type="ORF">ACFSC0_06585</name>
</gene>
<proteinExistence type="predicted"/>
<dbReference type="RefSeq" id="WP_377284201.1">
    <property type="nucleotide sequence ID" value="NZ_JBHRSI010000015.1"/>
</dbReference>
<organism evidence="2 3">
    <name type="scientific">Phenylobacterium terrae</name>
    <dbReference type="NCBI Taxonomy" id="2665495"/>
    <lineage>
        <taxon>Bacteria</taxon>
        <taxon>Pseudomonadati</taxon>
        <taxon>Pseudomonadota</taxon>
        <taxon>Alphaproteobacteria</taxon>
        <taxon>Caulobacterales</taxon>
        <taxon>Caulobacteraceae</taxon>
        <taxon>Phenylobacterium</taxon>
    </lineage>
</organism>
<reference evidence="3" key="1">
    <citation type="journal article" date="2019" name="Int. J. Syst. Evol. Microbiol.">
        <title>The Global Catalogue of Microorganisms (GCM) 10K type strain sequencing project: providing services to taxonomists for standard genome sequencing and annotation.</title>
        <authorList>
            <consortium name="The Broad Institute Genomics Platform"/>
            <consortium name="The Broad Institute Genome Sequencing Center for Infectious Disease"/>
            <person name="Wu L."/>
            <person name="Ma J."/>
        </authorList>
    </citation>
    <scope>NUCLEOTIDE SEQUENCE [LARGE SCALE GENOMIC DNA]</scope>
    <source>
        <strain evidence="3">DFY28</strain>
    </source>
</reference>
<accession>A0ABW4N0P2</accession>
<sequence>MAAEPKALDAWSGEFGDRYTERNVASADAVRGRARVWGGLLGRMQGDMPRSALEVGPNLGLNLRALGQLADIDLWGIEPNPAARQKLVSDGVLPAERVLEGFGHQIPLADGAVDLVFTVGVLIHVDPSLLEKTVSEIHRVSAKYVLCAEYFSPRPETITYRGEEGLLFKNDFGSVLMDAHSDLTLVDCGFLWRRTTVMDDLTWWLFRKG</sequence>
<keyword evidence="2" id="KW-0489">Methyltransferase</keyword>
<name>A0ABW4N0P2_9CAUL</name>
<dbReference type="GO" id="GO:0032259">
    <property type="term" value="P:methylation"/>
    <property type="evidence" value="ECO:0007669"/>
    <property type="project" value="UniProtKB-KW"/>
</dbReference>
<keyword evidence="3" id="KW-1185">Reference proteome</keyword>
<dbReference type="InterPro" id="IPR020027">
    <property type="entry name" value="Pseudamin_synth-assoc_MeTrfase"/>
</dbReference>
<comment type="caution">
    <text evidence="2">The sequence shown here is derived from an EMBL/GenBank/DDBJ whole genome shotgun (WGS) entry which is preliminary data.</text>
</comment>
<dbReference type="GO" id="GO:0008168">
    <property type="term" value="F:methyltransferase activity"/>
    <property type="evidence" value="ECO:0007669"/>
    <property type="project" value="UniProtKB-KW"/>
</dbReference>
<evidence type="ECO:0000259" key="1">
    <source>
        <dbReference type="Pfam" id="PF08241"/>
    </source>
</evidence>
<feature type="domain" description="Methyltransferase type 11" evidence="1">
    <location>
        <begin position="53"/>
        <end position="140"/>
    </location>
</feature>
<dbReference type="Proteomes" id="UP001597237">
    <property type="component" value="Unassembled WGS sequence"/>
</dbReference>
<dbReference type="InterPro" id="IPR013216">
    <property type="entry name" value="Methyltransf_11"/>
</dbReference>
<protein>
    <submittedName>
        <fullName evidence="2">Pseudaminic acid biosynthesis-associated methylase</fullName>
    </submittedName>
</protein>
<keyword evidence="2" id="KW-0808">Transferase</keyword>
<dbReference type="Gene3D" id="3.40.50.150">
    <property type="entry name" value="Vaccinia Virus protein VP39"/>
    <property type="match status" value="1"/>
</dbReference>
<dbReference type="EMBL" id="JBHUEY010000001">
    <property type="protein sequence ID" value="MFD1783054.1"/>
    <property type="molecule type" value="Genomic_DNA"/>
</dbReference>
<dbReference type="SUPFAM" id="SSF53335">
    <property type="entry name" value="S-adenosyl-L-methionine-dependent methyltransferases"/>
    <property type="match status" value="1"/>
</dbReference>
<dbReference type="NCBIfam" id="TIGR03587">
    <property type="entry name" value="Pse_Me-ase"/>
    <property type="match status" value="1"/>
</dbReference>
<dbReference type="Pfam" id="PF08241">
    <property type="entry name" value="Methyltransf_11"/>
    <property type="match status" value="1"/>
</dbReference>
<evidence type="ECO:0000313" key="3">
    <source>
        <dbReference type="Proteomes" id="UP001597237"/>
    </source>
</evidence>